<keyword evidence="2" id="KW-1185">Reference proteome</keyword>
<proteinExistence type="predicted"/>
<accession>A0A919TFD1</accession>
<gene>
    <name evidence="1" type="ORF">Ato02nite_056490</name>
</gene>
<dbReference type="InterPro" id="IPR036388">
    <property type="entry name" value="WH-like_DNA-bd_sf"/>
</dbReference>
<evidence type="ECO:0000313" key="1">
    <source>
        <dbReference type="EMBL" id="GIM93856.1"/>
    </source>
</evidence>
<dbReference type="Proteomes" id="UP000677082">
    <property type="component" value="Unassembled WGS sequence"/>
</dbReference>
<dbReference type="RefSeq" id="WP_213009653.1">
    <property type="nucleotide sequence ID" value="NZ_BOQN01000071.1"/>
</dbReference>
<evidence type="ECO:0000313" key="2">
    <source>
        <dbReference type="Proteomes" id="UP000677082"/>
    </source>
</evidence>
<evidence type="ECO:0008006" key="3">
    <source>
        <dbReference type="Google" id="ProtNLM"/>
    </source>
</evidence>
<reference evidence="1 2" key="1">
    <citation type="submission" date="2021-03" db="EMBL/GenBank/DDBJ databases">
        <title>Whole genome shotgun sequence of Actinoplanes toevensis NBRC 105298.</title>
        <authorList>
            <person name="Komaki H."/>
            <person name="Tamura T."/>
        </authorList>
    </citation>
    <scope>NUCLEOTIDE SEQUENCE [LARGE SCALE GENOMIC DNA]</scope>
    <source>
        <strain evidence="1 2">NBRC 105298</strain>
    </source>
</reference>
<dbReference type="EMBL" id="BOQN01000071">
    <property type="protein sequence ID" value="GIM93856.1"/>
    <property type="molecule type" value="Genomic_DNA"/>
</dbReference>
<name>A0A919TFD1_9ACTN</name>
<dbReference type="SUPFAM" id="SSF46785">
    <property type="entry name" value="Winged helix' DNA-binding domain"/>
    <property type="match status" value="1"/>
</dbReference>
<dbReference type="InterPro" id="IPR036390">
    <property type="entry name" value="WH_DNA-bd_sf"/>
</dbReference>
<organism evidence="1 2">
    <name type="scientific">Paractinoplanes toevensis</name>
    <dbReference type="NCBI Taxonomy" id="571911"/>
    <lineage>
        <taxon>Bacteria</taxon>
        <taxon>Bacillati</taxon>
        <taxon>Actinomycetota</taxon>
        <taxon>Actinomycetes</taxon>
        <taxon>Micromonosporales</taxon>
        <taxon>Micromonosporaceae</taxon>
        <taxon>Paractinoplanes</taxon>
    </lineage>
</organism>
<comment type="caution">
    <text evidence="1">The sequence shown here is derived from an EMBL/GenBank/DDBJ whole genome shotgun (WGS) entry which is preliminary data.</text>
</comment>
<dbReference type="Gene3D" id="1.10.10.10">
    <property type="entry name" value="Winged helix-like DNA-binding domain superfamily/Winged helix DNA-binding domain"/>
    <property type="match status" value="1"/>
</dbReference>
<sequence>MKTLSDAELAAQPAAYWTGVAYAALIAFTRACQAELGFTQPQFWILRNLSKNDLSPDGQGRSIPELRQAMTSYLRPEDDLAAEAEVLLERGWLTCDDGLCRITDAGDAARAYLASHAPRIRALIHRGVDDADYVVALKVLRQMIENVEGAQVELA</sequence>
<dbReference type="AlphaFoldDB" id="A0A919TFD1"/>
<protein>
    <recommendedName>
        <fullName evidence="3">MarR family transcriptional regulator</fullName>
    </recommendedName>
</protein>